<comment type="caution">
    <text evidence="5">The sequence shown here is derived from an EMBL/GenBank/DDBJ whole genome shotgun (WGS) entry which is preliminary data.</text>
</comment>
<dbReference type="Gene3D" id="1.20.1050.10">
    <property type="match status" value="1"/>
</dbReference>
<dbReference type="Pfam" id="PF13410">
    <property type="entry name" value="GST_C_2"/>
    <property type="match status" value="1"/>
</dbReference>
<evidence type="ECO:0000256" key="1">
    <source>
        <dbReference type="ARBA" id="ARBA00012452"/>
    </source>
</evidence>
<evidence type="ECO:0000256" key="2">
    <source>
        <dbReference type="ARBA" id="ARBA00022679"/>
    </source>
</evidence>
<dbReference type="PANTHER" id="PTHR43900">
    <property type="entry name" value="GLUTATHIONE S-TRANSFERASE RHO"/>
    <property type="match status" value="1"/>
</dbReference>
<proteinExistence type="predicted"/>
<reference evidence="6" key="1">
    <citation type="journal article" date="2019" name="Int. J. Syst. Evol. Microbiol.">
        <title>The Global Catalogue of Microorganisms (GCM) 10K type strain sequencing project: providing services to taxonomists for standard genome sequencing and annotation.</title>
        <authorList>
            <consortium name="The Broad Institute Genomics Platform"/>
            <consortium name="The Broad Institute Genome Sequencing Center for Infectious Disease"/>
            <person name="Wu L."/>
            <person name="Ma J."/>
        </authorList>
    </citation>
    <scope>NUCLEOTIDE SEQUENCE [LARGE SCALE GENOMIC DNA]</scope>
    <source>
        <strain evidence="6">DFY28</strain>
    </source>
</reference>
<dbReference type="EC" id="2.5.1.18" evidence="1"/>
<dbReference type="SFLD" id="SFLDG00358">
    <property type="entry name" value="Main_(cytGST)"/>
    <property type="match status" value="1"/>
</dbReference>
<dbReference type="PROSITE" id="PS50404">
    <property type="entry name" value="GST_NTER"/>
    <property type="match status" value="1"/>
</dbReference>
<gene>
    <name evidence="5" type="ORF">ACFSC0_02605</name>
</gene>
<dbReference type="RefSeq" id="WP_377280670.1">
    <property type="nucleotide sequence ID" value="NZ_JBHRSI010000001.1"/>
</dbReference>
<protein>
    <recommendedName>
        <fullName evidence="1">glutathione transferase</fullName>
        <ecNumber evidence="1">2.5.1.18</ecNumber>
    </recommendedName>
</protein>
<feature type="domain" description="GST N-terminal" evidence="3">
    <location>
        <begin position="2"/>
        <end position="81"/>
    </location>
</feature>
<dbReference type="InterPro" id="IPR036282">
    <property type="entry name" value="Glutathione-S-Trfase_C_sf"/>
</dbReference>
<accession>A0ABW4N0Q3</accession>
<dbReference type="InterPro" id="IPR004045">
    <property type="entry name" value="Glutathione_S-Trfase_N"/>
</dbReference>
<evidence type="ECO:0000313" key="6">
    <source>
        <dbReference type="Proteomes" id="UP001597237"/>
    </source>
</evidence>
<dbReference type="SUPFAM" id="SSF52833">
    <property type="entry name" value="Thioredoxin-like"/>
    <property type="match status" value="1"/>
</dbReference>
<dbReference type="InterPro" id="IPR036249">
    <property type="entry name" value="Thioredoxin-like_sf"/>
</dbReference>
<organism evidence="5 6">
    <name type="scientific">Phenylobacterium terrae</name>
    <dbReference type="NCBI Taxonomy" id="2665495"/>
    <lineage>
        <taxon>Bacteria</taxon>
        <taxon>Pseudomonadati</taxon>
        <taxon>Pseudomonadota</taxon>
        <taxon>Alphaproteobacteria</taxon>
        <taxon>Caulobacterales</taxon>
        <taxon>Caulobacteraceae</taxon>
        <taxon>Phenylobacterium</taxon>
    </lineage>
</organism>
<dbReference type="InterPro" id="IPR040079">
    <property type="entry name" value="Glutathione_S-Trfase"/>
</dbReference>
<dbReference type="PROSITE" id="PS50405">
    <property type="entry name" value="GST_CTER"/>
    <property type="match status" value="1"/>
</dbReference>
<keyword evidence="2" id="KW-0808">Transferase</keyword>
<dbReference type="InterPro" id="IPR010987">
    <property type="entry name" value="Glutathione-S-Trfase_C-like"/>
</dbReference>
<keyword evidence="6" id="KW-1185">Reference proteome</keyword>
<feature type="domain" description="GST C-terminal" evidence="4">
    <location>
        <begin position="86"/>
        <end position="217"/>
    </location>
</feature>
<sequence>MSAFVVHTVPGSPFARAVMAVLEEKGADWRLAPLAPMASKQEPHISRHPWGRMPVLEHGGFWLYETQAILRYLDRVLPEPALTPADPKVAARMDQLLNINDWYLFQGWAAVVVFQRVVGPRLLGMSPDEAAIAQAAPQGQPVVRELTRLLGDKPYLCGDQPSLADFAIAAQLDLMAQTPEWTQVAGSADALKAWLDRMLARPSMQSTTWANVAAMAA</sequence>
<dbReference type="SUPFAM" id="SSF47616">
    <property type="entry name" value="GST C-terminal domain-like"/>
    <property type="match status" value="1"/>
</dbReference>
<name>A0ABW4N0Q3_9CAUL</name>
<dbReference type="SFLD" id="SFLDS00019">
    <property type="entry name" value="Glutathione_Transferase_(cytos"/>
    <property type="match status" value="1"/>
</dbReference>
<evidence type="ECO:0000259" key="3">
    <source>
        <dbReference type="PROSITE" id="PS50404"/>
    </source>
</evidence>
<dbReference type="Proteomes" id="UP001597237">
    <property type="component" value="Unassembled WGS sequence"/>
</dbReference>
<dbReference type="EMBL" id="JBHUEY010000001">
    <property type="protein sequence ID" value="MFD1782270.1"/>
    <property type="molecule type" value="Genomic_DNA"/>
</dbReference>
<dbReference type="CDD" id="cd00299">
    <property type="entry name" value="GST_C_family"/>
    <property type="match status" value="1"/>
</dbReference>
<evidence type="ECO:0000313" key="5">
    <source>
        <dbReference type="EMBL" id="MFD1782270.1"/>
    </source>
</evidence>
<dbReference type="Gene3D" id="3.40.30.10">
    <property type="entry name" value="Glutaredoxin"/>
    <property type="match status" value="1"/>
</dbReference>
<dbReference type="Pfam" id="PF02798">
    <property type="entry name" value="GST_N"/>
    <property type="match status" value="1"/>
</dbReference>
<evidence type="ECO:0000259" key="4">
    <source>
        <dbReference type="PROSITE" id="PS50405"/>
    </source>
</evidence>
<dbReference type="PANTHER" id="PTHR43900:SF3">
    <property type="entry name" value="GLUTATHIONE S-TRANSFERASE RHO"/>
    <property type="match status" value="1"/>
</dbReference>